<feature type="region of interest" description="Disordered" evidence="1">
    <location>
        <begin position="68"/>
        <end position="104"/>
    </location>
</feature>
<evidence type="ECO:0000313" key="2">
    <source>
        <dbReference type="Proteomes" id="UP000046393"/>
    </source>
</evidence>
<proteinExistence type="predicted"/>
<dbReference type="WBParaSite" id="SMUV_0000409401-mRNA-1">
    <property type="protein sequence ID" value="SMUV_0000409401-mRNA-1"/>
    <property type="gene ID" value="SMUV_0000409401"/>
</dbReference>
<keyword evidence="2" id="KW-1185">Reference proteome</keyword>
<name>A0A0N5AI62_9BILA</name>
<protein>
    <submittedName>
        <fullName evidence="3">THAP-type domain-containing protein</fullName>
    </submittedName>
</protein>
<dbReference type="Proteomes" id="UP000046393">
    <property type="component" value="Unplaced"/>
</dbReference>
<accession>A0A0N5AI62</accession>
<organism evidence="2 3">
    <name type="scientific">Syphacia muris</name>
    <dbReference type="NCBI Taxonomy" id="451379"/>
    <lineage>
        <taxon>Eukaryota</taxon>
        <taxon>Metazoa</taxon>
        <taxon>Ecdysozoa</taxon>
        <taxon>Nematoda</taxon>
        <taxon>Chromadorea</taxon>
        <taxon>Rhabditida</taxon>
        <taxon>Spirurina</taxon>
        <taxon>Oxyuridomorpha</taxon>
        <taxon>Oxyuroidea</taxon>
        <taxon>Oxyuridae</taxon>
        <taxon>Syphacia</taxon>
    </lineage>
</organism>
<feature type="compositionally biased region" description="Basic and acidic residues" evidence="1">
    <location>
        <begin position="72"/>
        <end position="83"/>
    </location>
</feature>
<evidence type="ECO:0000256" key="1">
    <source>
        <dbReference type="SAM" id="MobiDB-lite"/>
    </source>
</evidence>
<reference evidence="3" key="1">
    <citation type="submission" date="2017-02" db="UniProtKB">
        <authorList>
            <consortium name="WormBaseParasite"/>
        </authorList>
    </citation>
    <scope>IDENTIFICATION</scope>
</reference>
<dbReference type="AlphaFoldDB" id="A0A0N5AI62"/>
<sequence>MAINKTNVFKYGQTLCQQPAKISGSKDRKVCANHLANNQAKSSSVVWMTEVRLDKLNLWLEYLKKRERRGRRGTEDKKNEGKAATESVTVKGARVESNLNDTYD</sequence>
<evidence type="ECO:0000313" key="3">
    <source>
        <dbReference type="WBParaSite" id="SMUV_0000409401-mRNA-1"/>
    </source>
</evidence>